<dbReference type="HAMAP" id="MF_00956">
    <property type="entry name" value="GDP_fucose_synth"/>
    <property type="match status" value="1"/>
</dbReference>
<feature type="binding site" evidence="9">
    <location>
        <position position="141"/>
    </location>
    <ligand>
        <name>NADP(+)</name>
        <dbReference type="ChEBI" id="CHEBI:58349"/>
    </ligand>
</feature>
<comment type="similarity">
    <text evidence="2 9">Belongs to the NAD(P)-dependent epimerase/dehydratase family. Fucose synthase subfamily.</text>
</comment>
<dbReference type="Pfam" id="PF01370">
    <property type="entry name" value="Epimerase"/>
    <property type="match status" value="1"/>
</dbReference>
<dbReference type="Gene3D" id="3.40.50.720">
    <property type="entry name" value="NAD(P)-binding Rossmann-like Domain"/>
    <property type="match status" value="1"/>
</dbReference>
<keyword evidence="6 9" id="KW-0413">Isomerase</keyword>
<keyword evidence="7 9" id="KW-0511">Multifunctional enzyme</keyword>
<evidence type="ECO:0000256" key="8">
    <source>
        <dbReference type="ARBA" id="ARBA00051935"/>
    </source>
</evidence>
<evidence type="ECO:0000256" key="1">
    <source>
        <dbReference type="ARBA" id="ARBA00004883"/>
    </source>
</evidence>
<gene>
    <name evidence="9" type="primary">fcl</name>
    <name evidence="11" type="ORF">COT71_02520</name>
</gene>
<sequence>MEKNAKIYVAGHTGLVGSALVRALNRLHYEQVVMRTREELDLNDPEATAKFFADEKPDYAIIAAAHVGGIMENDTYPADFIYDNLRISMNIIHNAYTHGVKKLLYLGSACIYPRESPQPIKEEYFMTGPLEPTNEAYATAKIAGIEMCKAYNRQYGTNFISAMPTNLYGPNDNFDLKSSHVLPALLRKFHEAKEAGSPTVILWGTGRPTREFLYVDDAADALIFLMNKYNDSNIINIGTGKDISIAELAAVIKEVVGYNGTIVYDTSKPDGQPRRRMDVSRLHSLGYRHQTNLREGIAKTYQWYCQQTTVSAHVPAAAAP</sequence>
<comment type="pathway">
    <text evidence="1 9">Nucleotide-sugar biosynthesis; GDP-L-fucose biosynthesis via de novo pathway; GDP-L-fucose from GDP-alpha-D-mannose: step 2/2.</text>
</comment>
<evidence type="ECO:0000256" key="4">
    <source>
        <dbReference type="ARBA" id="ARBA00022857"/>
    </source>
</evidence>
<evidence type="ECO:0000256" key="6">
    <source>
        <dbReference type="ARBA" id="ARBA00023235"/>
    </source>
</evidence>
<dbReference type="FunFam" id="3.40.50.720:FF:000101">
    <property type="entry name" value="GDP-L-fucose synthase"/>
    <property type="match status" value="1"/>
</dbReference>
<feature type="binding site" evidence="9">
    <location>
        <position position="188"/>
    </location>
    <ligand>
        <name>substrate</name>
    </ligand>
</feature>
<evidence type="ECO:0000256" key="3">
    <source>
        <dbReference type="ARBA" id="ARBA00012371"/>
    </source>
</evidence>
<evidence type="ECO:0000256" key="9">
    <source>
        <dbReference type="HAMAP-Rule" id="MF_00956"/>
    </source>
</evidence>
<evidence type="ECO:0000259" key="10">
    <source>
        <dbReference type="Pfam" id="PF01370"/>
    </source>
</evidence>
<protein>
    <recommendedName>
        <fullName evidence="3 9">GDP-L-fucose synthase</fullName>
        <ecNumber evidence="3 9">1.1.1.271</ecNumber>
    </recommendedName>
    <alternativeName>
        <fullName evidence="9">GDP-4-keto-6-deoxy-D-mannose-3,5-epimerase-4-reductase</fullName>
    </alternativeName>
</protein>
<comment type="caution">
    <text evidence="9">Lacks conserved residue(s) required for the propagation of feature annotation.</text>
</comment>
<dbReference type="GO" id="GO:0070401">
    <property type="term" value="F:NADP+ binding"/>
    <property type="evidence" value="ECO:0007669"/>
    <property type="project" value="UniProtKB-UniRule"/>
</dbReference>
<dbReference type="InterPro" id="IPR028614">
    <property type="entry name" value="GDP_fucose/colitose_synth"/>
</dbReference>
<feature type="binding site" evidence="9">
    <location>
        <position position="270"/>
    </location>
    <ligand>
        <name>substrate</name>
    </ligand>
</feature>
<dbReference type="CDD" id="cd05239">
    <property type="entry name" value="GDP_FS_SDR_e"/>
    <property type="match status" value="1"/>
</dbReference>
<dbReference type="EMBL" id="PEZP01000031">
    <property type="protein sequence ID" value="PIT98112.1"/>
    <property type="molecule type" value="Genomic_DNA"/>
</dbReference>
<evidence type="ECO:0000256" key="2">
    <source>
        <dbReference type="ARBA" id="ARBA00005959"/>
    </source>
</evidence>
<comment type="catalytic activity">
    <reaction evidence="8 9">
        <text>GDP-beta-L-fucose + NADP(+) = GDP-4-dehydro-alpha-D-rhamnose + NADPH + H(+)</text>
        <dbReference type="Rhea" id="RHEA:18885"/>
        <dbReference type="ChEBI" id="CHEBI:15378"/>
        <dbReference type="ChEBI" id="CHEBI:57273"/>
        <dbReference type="ChEBI" id="CHEBI:57783"/>
        <dbReference type="ChEBI" id="CHEBI:57964"/>
        <dbReference type="ChEBI" id="CHEBI:58349"/>
        <dbReference type="EC" id="1.1.1.271"/>
    </reaction>
</comment>
<dbReference type="AlphaFoldDB" id="A0A2M6WZ77"/>
<keyword evidence="5 9" id="KW-0560">Oxidoreductase</keyword>
<dbReference type="GO" id="GO:0042351">
    <property type="term" value="P:'de novo' GDP-L-fucose biosynthetic process"/>
    <property type="evidence" value="ECO:0007669"/>
    <property type="project" value="UniProtKB-UniRule"/>
</dbReference>
<dbReference type="InterPro" id="IPR001509">
    <property type="entry name" value="Epimerase_deHydtase"/>
</dbReference>
<reference evidence="12" key="1">
    <citation type="submission" date="2017-09" db="EMBL/GenBank/DDBJ databases">
        <title>Depth-based differentiation of microbial function through sediment-hosted aquifers and enrichment of novel symbionts in the deep terrestrial subsurface.</title>
        <authorList>
            <person name="Probst A.J."/>
            <person name="Ladd B."/>
            <person name="Jarett J.K."/>
            <person name="Geller-Mcgrath D.E."/>
            <person name="Sieber C.M.K."/>
            <person name="Emerson J.B."/>
            <person name="Anantharaman K."/>
            <person name="Thomas B.C."/>
            <person name="Malmstrom R."/>
            <person name="Stieglmeier M."/>
            <person name="Klingl A."/>
            <person name="Woyke T."/>
            <person name="Ryan C.M."/>
            <person name="Banfield J.F."/>
        </authorList>
    </citation>
    <scope>NUCLEOTIDE SEQUENCE [LARGE SCALE GENOMIC DNA]</scope>
</reference>
<dbReference type="PANTHER" id="PTHR43238">
    <property type="entry name" value="GDP-L-FUCOSE SYNTHASE"/>
    <property type="match status" value="1"/>
</dbReference>
<feature type="domain" description="NAD-dependent epimerase/dehydratase" evidence="10">
    <location>
        <begin position="7"/>
        <end position="238"/>
    </location>
</feature>
<name>A0A2M6WZ77_9BACT</name>
<feature type="binding site" evidence="9">
    <location>
        <begin position="164"/>
        <end position="167"/>
    </location>
    <ligand>
        <name>NADP(+)</name>
        <dbReference type="ChEBI" id="CHEBI:58349"/>
    </ligand>
</feature>
<feature type="binding site" evidence="9">
    <location>
        <begin position="11"/>
        <end position="17"/>
    </location>
    <ligand>
        <name>NADP(+)</name>
        <dbReference type="ChEBI" id="CHEBI:58349"/>
    </ligand>
</feature>
<dbReference type="PANTHER" id="PTHR43238:SF1">
    <property type="entry name" value="GDP-L-FUCOSE SYNTHASE"/>
    <property type="match status" value="1"/>
</dbReference>
<dbReference type="GO" id="GO:0050577">
    <property type="term" value="F:GDP-L-fucose synthase activity"/>
    <property type="evidence" value="ECO:0007669"/>
    <property type="project" value="UniProtKB-UniRule"/>
</dbReference>
<evidence type="ECO:0000313" key="11">
    <source>
        <dbReference type="EMBL" id="PIT98112.1"/>
    </source>
</evidence>
<evidence type="ECO:0000256" key="7">
    <source>
        <dbReference type="ARBA" id="ARBA00023268"/>
    </source>
</evidence>
<dbReference type="InterPro" id="IPR036291">
    <property type="entry name" value="NAD(P)-bd_dom_sf"/>
</dbReference>
<dbReference type="SUPFAM" id="SSF51735">
    <property type="entry name" value="NAD(P)-binding Rossmann-fold domains"/>
    <property type="match status" value="1"/>
</dbReference>
<feature type="site" description="Important for catalytic activity" evidence="9">
    <location>
        <position position="108"/>
    </location>
</feature>
<evidence type="ECO:0000313" key="12">
    <source>
        <dbReference type="Proteomes" id="UP000230731"/>
    </source>
</evidence>
<comment type="caution">
    <text evidence="11">The sequence shown here is derived from an EMBL/GenBank/DDBJ whole genome shotgun (WGS) entry which is preliminary data.</text>
</comment>
<comment type="function">
    <text evidence="9">Catalyzes the two-step NADP-dependent conversion of GDP-4-dehydro-6-deoxy-D-mannose to GDP-fucose, involving an epimerase and a reductase reaction.</text>
</comment>
<dbReference type="UniPathway" id="UPA00128">
    <property type="reaction ID" value="UER00191"/>
</dbReference>
<feature type="active site" description="Proton donor/acceptor" evidence="9">
    <location>
        <position position="137"/>
    </location>
</feature>
<dbReference type="GO" id="GO:0016853">
    <property type="term" value="F:isomerase activity"/>
    <property type="evidence" value="ECO:0007669"/>
    <property type="project" value="UniProtKB-KW"/>
</dbReference>
<feature type="binding site" evidence="9">
    <location>
        <position position="210"/>
    </location>
    <ligand>
        <name>substrate</name>
    </ligand>
</feature>
<feature type="site" description="Important for catalytic activity" evidence="9">
    <location>
        <position position="110"/>
    </location>
</feature>
<keyword evidence="4 9" id="KW-0521">NADP</keyword>
<feature type="binding site" evidence="9">
    <location>
        <position position="203"/>
    </location>
    <ligand>
        <name>substrate</name>
    </ligand>
</feature>
<dbReference type="Gene3D" id="3.90.25.10">
    <property type="entry name" value="UDP-galactose 4-epimerase, domain 1"/>
    <property type="match status" value="1"/>
</dbReference>
<evidence type="ECO:0000256" key="5">
    <source>
        <dbReference type="ARBA" id="ARBA00023002"/>
    </source>
</evidence>
<feature type="binding site" evidence="9">
    <location>
        <position position="180"/>
    </location>
    <ligand>
        <name>NADP(+)</name>
        <dbReference type="ChEBI" id="CHEBI:58349"/>
    </ligand>
</feature>
<dbReference type="Proteomes" id="UP000230731">
    <property type="component" value="Unassembled WGS sequence"/>
</dbReference>
<proteinExistence type="inferred from homology"/>
<organism evidence="11 12">
    <name type="scientific">Candidatus Andersenbacteria bacterium CG10_big_fil_rev_8_21_14_0_10_54_11</name>
    <dbReference type="NCBI Taxonomy" id="1974485"/>
    <lineage>
        <taxon>Bacteria</taxon>
        <taxon>Candidatus Anderseniibacteriota</taxon>
    </lineage>
</organism>
<accession>A0A2M6WZ77</accession>
<dbReference type="EC" id="1.1.1.271" evidence="3 9"/>